<name>A0A0E9Q5M6_ANGAN</name>
<dbReference type="EMBL" id="GBXM01087651">
    <property type="protein sequence ID" value="JAH20926.1"/>
    <property type="molecule type" value="Transcribed_RNA"/>
</dbReference>
<reference evidence="1" key="2">
    <citation type="journal article" date="2015" name="Fish Shellfish Immunol.">
        <title>Early steps in the European eel (Anguilla anguilla)-Vibrio vulnificus interaction in the gills: Role of the RtxA13 toxin.</title>
        <authorList>
            <person name="Callol A."/>
            <person name="Pajuelo D."/>
            <person name="Ebbesson L."/>
            <person name="Teles M."/>
            <person name="MacKenzie S."/>
            <person name="Amaro C."/>
        </authorList>
    </citation>
    <scope>NUCLEOTIDE SEQUENCE</scope>
</reference>
<accession>A0A0E9Q5M6</accession>
<protein>
    <submittedName>
        <fullName evidence="1">Uncharacterized protein</fullName>
    </submittedName>
</protein>
<organism evidence="1">
    <name type="scientific">Anguilla anguilla</name>
    <name type="common">European freshwater eel</name>
    <name type="synonym">Muraena anguilla</name>
    <dbReference type="NCBI Taxonomy" id="7936"/>
    <lineage>
        <taxon>Eukaryota</taxon>
        <taxon>Metazoa</taxon>
        <taxon>Chordata</taxon>
        <taxon>Craniata</taxon>
        <taxon>Vertebrata</taxon>
        <taxon>Euteleostomi</taxon>
        <taxon>Actinopterygii</taxon>
        <taxon>Neopterygii</taxon>
        <taxon>Teleostei</taxon>
        <taxon>Anguilliformes</taxon>
        <taxon>Anguillidae</taxon>
        <taxon>Anguilla</taxon>
    </lineage>
</organism>
<sequence length="34" mass="3651">MPGTDGCSLQSCKSLIGQMQTPCESSYLEQTSHC</sequence>
<proteinExistence type="predicted"/>
<dbReference type="EMBL" id="GBXM01096775">
    <property type="protein sequence ID" value="JAH11802.1"/>
    <property type="molecule type" value="Transcribed_RNA"/>
</dbReference>
<evidence type="ECO:0000313" key="1">
    <source>
        <dbReference type="EMBL" id="JAH11802.1"/>
    </source>
</evidence>
<reference evidence="1" key="1">
    <citation type="submission" date="2014-11" db="EMBL/GenBank/DDBJ databases">
        <authorList>
            <person name="Amaro Gonzalez C."/>
        </authorList>
    </citation>
    <scope>NUCLEOTIDE SEQUENCE</scope>
</reference>
<dbReference type="AlphaFoldDB" id="A0A0E9Q5M6"/>